<name>A0A9W6YK04_9STRA</name>
<organism evidence="2 3">
    <name type="scientific">Phytophthora fragariaefolia</name>
    <dbReference type="NCBI Taxonomy" id="1490495"/>
    <lineage>
        <taxon>Eukaryota</taxon>
        <taxon>Sar</taxon>
        <taxon>Stramenopiles</taxon>
        <taxon>Oomycota</taxon>
        <taxon>Peronosporomycetes</taxon>
        <taxon>Peronosporales</taxon>
        <taxon>Peronosporaceae</taxon>
        <taxon>Phytophthora</taxon>
    </lineage>
</organism>
<feature type="region of interest" description="Disordered" evidence="1">
    <location>
        <begin position="294"/>
        <end position="335"/>
    </location>
</feature>
<protein>
    <submittedName>
        <fullName evidence="2">Unnamed protein product</fullName>
    </submittedName>
</protein>
<dbReference type="AlphaFoldDB" id="A0A9W6YK04"/>
<accession>A0A9W6YK04</accession>
<evidence type="ECO:0000313" key="2">
    <source>
        <dbReference type="EMBL" id="GMG18056.1"/>
    </source>
</evidence>
<gene>
    <name evidence="2" type="ORF">Pfra01_003052600</name>
</gene>
<dbReference type="EMBL" id="BSXT01019206">
    <property type="protein sequence ID" value="GMG18056.1"/>
    <property type="molecule type" value="Genomic_DNA"/>
</dbReference>
<evidence type="ECO:0000256" key="1">
    <source>
        <dbReference type="SAM" id="MobiDB-lite"/>
    </source>
</evidence>
<reference evidence="2" key="1">
    <citation type="submission" date="2023-04" db="EMBL/GenBank/DDBJ databases">
        <title>Phytophthora fragariaefolia NBRC 109709.</title>
        <authorList>
            <person name="Ichikawa N."/>
            <person name="Sato H."/>
            <person name="Tonouchi N."/>
        </authorList>
    </citation>
    <scope>NUCLEOTIDE SEQUENCE</scope>
    <source>
        <strain evidence="2">NBRC 109709</strain>
    </source>
</reference>
<sequence>MSAVKVAEDTVSLLRAMGLEPQTNPSEAALRDWPPAIAGKELKRWKRKLRLSFGTSDIGLNTPPMVRPKRDADPSQIPLPQTPKKNEHGKESDDDGVFNVKTEGTPHFLALACLVVDLNRRPPLRTDYELDQRLEAAGSLSDVFDGLDPIPRSAAPWEYELTDLRSDVASLAARLAASETLLRRSTTLTLLGSSWLPTLRWNRAPQFSSSDAVASTSLWRTPTRSFAKIESNSRLVSPRTRSASPAPRIFVAERPSELWLWGASSASASTMPAAFATFLEELGALQLVIPLPPAASGSSEGSGPTPTASSGSLGGAAATSGSSTSLTVDSDTSDA</sequence>
<keyword evidence="3" id="KW-1185">Reference proteome</keyword>
<dbReference type="Proteomes" id="UP001165121">
    <property type="component" value="Unassembled WGS sequence"/>
</dbReference>
<feature type="region of interest" description="Disordered" evidence="1">
    <location>
        <begin position="60"/>
        <end position="99"/>
    </location>
</feature>
<evidence type="ECO:0000313" key="3">
    <source>
        <dbReference type="Proteomes" id="UP001165121"/>
    </source>
</evidence>
<comment type="caution">
    <text evidence="2">The sequence shown here is derived from an EMBL/GenBank/DDBJ whole genome shotgun (WGS) entry which is preliminary data.</text>
</comment>
<proteinExistence type="predicted"/>